<dbReference type="Proteomes" id="UP000827724">
    <property type="component" value="Unassembled WGS sequence"/>
</dbReference>
<proteinExistence type="predicted"/>
<organism evidence="1 2">
    <name type="scientific">Trichoderma cornu-damae</name>
    <dbReference type="NCBI Taxonomy" id="654480"/>
    <lineage>
        <taxon>Eukaryota</taxon>
        <taxon>Fungi</taxon>
        <taxon>Dikarya</taxon>
        <taxon>Ascomycota</taxon>
        <taxon>Pezizomycotina</taxon>
        <taxon>Sordariomycetes</taxon>
        <taxon>Hypocreomycetidae</taxon>
        <taxon>Hypocreales</taxon>
        <taxon>Hypocreaceae</taxon>
        <taxon>Trichoderma</taxon>
    </lineage>
</organism>
<protein>
    <recommendedName>
        <fullName evidence="3">Fucose-specific lectin</fullName>
    </recommendedName>
</protein>
<evidence type="ECO:0008006" key="3">
    <source>
        <dbReference type="Google" id="ProtNLM"/>
    </source>
</evidence>
<gene>
    <name evidence="1" type="ORF">Trco_001504</name>
</gene>
<dbReference type="EMBL" id="JAIWOZ010000001">
    <property type="protein sequence ID" value="KAH6611484.1"/>
    <property type="molecule type" value="Genomic_DNA"/>
</dbReference>
<comment type="caution">
    <text evidence="1">The sequence shown here is derived from an EMBL/GenBank/DDBJ whole genome shotgun (WGS) entry which is preliminary data.</text>
</comment>
<dbReference type="Gene3D" id="2.120.10.70">
    <property type="entry name" value="Fucose-specific lectin"/>
    <property type="match status" value="1"/>
</dbReference>
<evidence type="ECO:0000313" key="1">
    <source>
        <dbReference type="EMBL" id="KAH6611484.1"/>
    </source>
</evidence>
<evidence type="ECO:0000313" key="2">
    <source>
        <dbReference type="Proteomes" id="UP000827724"/>
    </source>
</evidence>
<sequence length="311" mass="33949">MSSRAVIWNPLASAHGRHRLLIYHNSTKNNIAVRQWSPEDTDPWVKTYQEHAQSPVGAVKVGGEFAALLWRDWVRAYGIIETKPNSGGAPVSYISLLAPVPQSLGITTRYNRLAGTSFQTPDGKDKGWLYYLNNDPPVIHERALDSTSSGTPIAKTLNLMSSAQPAITDLAACYASKLERRFVFFQTIDGKIHAYDVKASAGTADHLVTGAEAARHGTPLAAASFVSVDKDVIVVYWIHSSDGLIYRSHSIDAGFHWNTESLDGAAPASPETLAVAPNSDLKNNTLVYTAASEEADIQAWVDDWETFVRQA</sequence>
<dbReference type="AlphaFoldDB" id="A0A9P8U1B0"/>
<dbReference type="SUPFAM" id="SSF89372">
    <property type="entry name" value="Fucose-specific lectin"/>
    <property type="match status" value="1"/>
</dbReference>
<reference evidence="1" key="1">
    <citation type="submission" date="2021-08" db="EMBL/GenBank/DDBJ databases">
        <title>Chromosome-Level Trichoderma cornu-damae using Hi-C Data.</title>
        <authorList>
            <person name="Kim C.S."/>
        </authorList>
    </citation>
    <scope>NUCLEOTIDE SEQUENCE</scope>
    <source>
        <strain evidence="1">KA19-0412C</strain>
    </source>
</reference>
<accession>A0A9P8U1B0</accession>
<dbReference type="OrthoDB" id="5426604at2759"/>
<keyword evidence="2" id="KW-1185">Reference proteome</keyword>
<name>A0A9P8U1B0_9HYPO</name>